<evidence type="ECO:0000259" key="24">
    <source>
        <dbReference type="Pfam" id="PF08245"/>
    </source>
</evidence>
<dbReference type="FunFam" id="3.40.1190.10:FF:000011">
    <property type="entry name" value="Folylpolyglutamate synthase/dihydrofolate synthase"/>
    <property type="match status" value="1"/>
</dbReference>
<gene>
    <name evidence="25" type="ORF">ENN98_04965</name>
</gene>
<evidence type="ECO:0000256" key="3">
    <source>
        <dbReference type="ARBA" id="ARBA00004799"/>
    </source>
</evidence>
<evidence type="ECO:0000256" key="14">
    <source>
        <dbReference type="ARBA" id="ARBA00022909"/>
    </source>
</evidence>
<comment type="similarity">
    <text evidence="5 22">Belongs to the folylpolyglutamate synthase family.</text>
</comment>
<dbReference type="InterPro" id="IPR036565">
    <property type="entry name" value="Mur-like_cat_sf"/>
</dbReference>
<comment type="catalytic activity">
    <reaction evidence="20">
        <text>(6R)-5,10-methylenetetrahydrofolyl-(gamma-L-Glu)(n) + L-glutamate + ATP = (6R)-5,10-methylenetetrahydrofolyl-(gamma-L-Glu)(n+1) + ADP + phosphate + H(+)</text>
        <dbReference type="Rhea" id="RHEA:51912"/>
        <dbReference type="Rhea" id="RHEA-COMP:13257"/>
        <dbReference type="Rhea" id="RHEA-COMP:13258"/>
        <dbReference type="ChEBI" id="CHEBI:15378"/>
        <dbReference type="ChEBI" id="CHEBI:29985"/>
        <dbReference type="ChEBI" id="CHEBI:30616"/>
        <dbReference type="ChEBI" id="CHEBI:43474"/>
        <dbReference type="ChEBI" id="CHEBI:136572"/>
        <dbReference type="ChEBI" id="CHEBI:456216"/>
        <dbReference type="EC" id="6.3.2.17"/>
    </reaction>
</comment>
<comment type="catalytic activity">
    <reaction evidence="19">
        <text>10-formyltetrahydrofolyl-(gamma-L-Glu)(n) + L-glutamate + ATP = 10-formyltetrahydrofolyl-(gamma-L-Glu)(n+1) + ADP + phosphate + H(+)</text>
        <dbReference type="Rhea" id="RHEA:51904"/>
        <dbReference type="Rhea" id="RHEA-COMP:13088"/>
        <dbReference type="Rhea" id="RHEA-COMP:14300"/>
        <dbReference type="ChEBI" id="CHEBI:15378"/>
        <dbReference type="ChEBI" id="CHEBI:29985"/>
        <dbReference type="ChEBI" id="CHEBI:30616"/>
        <dbReference type="ChEBI" id="CHEBI:43474"/>
        <dbReference type="ChEBI" id="CHEBI:134413"/>
        <dbReference type="ChEBI" id="CHEBI:456216"/>
        <dbReference type="EC" id="6.3.2.17"/>
    </reaction>
</comment>
<dbReference type="GO" id="GO:0046872">
    <property type="term" value="F:metal ion binding"/>
    <property type="evidence" value="ECO:0007669"/>
    <property type="project" value="UniProtKB-KW"/>
</dbReference>
<dbReference type="Pfam" id="PF02875">
    <property type="entry name" value="Mur_ligase_C"/>
    <property type="match status" value="1"/>
</dbReference>
<evidence type="ECO:0000256" key="22">
    <source>
        <dbReference type="PIRNR" id="PIRNR001563"/>
    </source>
</evidence>
<dbReference type="UniPathway" id="UPA00077">
    <property type="reaction ID" value="UER00157"/>
</dbReference>
<dbReference type="InterPro" id="IPR013221">
    <property type="entry name" value="Mur_ligase_cen"/>
</dbReference>
<dbReference type="InterPro" id="IPR004101">
    <property type="entry name" value="Mur_ligase_C"/>
</dbReference>
<dbReference type="GO" id="GO:0005737">
    <property type="term" value="C:cytoplasm"/>
    <property type="evidence" value="ECO:0007669"/>
    <property type="project" value="TreeGrafter"/>
</dbReference>
<keyword evidence="13" id="KW-0460">Magnesium</keyword>
<comment type="catalytic activity">
    <reaction evidence="21">
        <text>7,8-dihydropteroate + L-glutamate + ATP = 7,8-dihydrofolate + ADP + phosphate + H(+)</text>
        <dbReference type="Rhea" id="RHEA:23584"/>
        <dbReference type="ChEBI" id="CHEBI:15378"/>
        <dbReference type="ChEBI" id="CHEBI:17839"/>
        <dbReference type="ChEBI" id="CHEBI:29985"/>
        <dbReference type="ChEBI" id="CHEBI:30616"/>
        <dbReference type="ChEBI" id="CHEBI:43474"/>
        <dbReference type="ChEBI" id="CHEBI:57451"/>
        <dbReference type="ChEBI" id="CHEBI:456216"/>
        <dbReference type="EC" id="6.3.2.12"/>
    </reaction>
</comment>
<evidence type="ECO:0000256" key="15">
    <source>
        <dbReference type="ARBA" id="ARBA00030048"/>
    </source>
</evidence>
<evidence type="ECO:0000259" key="23">
    <source>
        <dbReference type="Pfam" id="PF02875"/>
    </source>
</evidence>
<protein>
    <recommendedName>
        <fullName evidence="8">Dihydrofolate synthase/folylpolyglutamate synthase</fullName>
        <ecNumber evidence="6">6.3.2.12</ecNumber>
        <ecNumber evidence="7">6.3.2.17</ecNumber>
    </recommendedName>
    <alternativeName>
        <fullName evidence="17">Folylpoly-gamma-glutamate synthetase-dihydrofolate synthetase</fullName>
    </alternativeName>
    <alternativeName>
        <fullName evidence="15">Folylpolyglutamate synthetase</fullName>
    </alternativeName>
    <alternativeName>
        <fullName evidence="16">Tetrahydrofolylpolyglutamate synthase</fullName>
    </alternativeName>
</protein>
<evidence type="ECO:0000256" key="19">
    <source>
        <dbReference type="ARBA" id="ARBA00047808"/>
    </source>
</evidence>
<dbReference type="GO" id="GO:0004326">
    <property type="term" value="F:tetrahydrofolylpolyglutamate synthase activity"/>
    <property type="evidence" value="ECO:0007669"/>
    <property type="project" value="UniProtKB-EC"/>
</dbReference>
<dbReference type="InterPro" id="IPR018109">
    <property type="entry name" value="Folylpolyglutamate_synth_CS"/>
</dbReference>
<evidence type="ECO:0000256" key="5">
    <source>
        <dbReference type="ARBA" id="ARBA00008276"/>
    </source>
</evidence>
<proteinExistence type="inferred from homology"/>
<comment type="catalytic activity">
    <reaction evidence="18">
        <text>(6S)-5,6,7,8-tetrahydrofolyl-(gamma-L-Glu)(n) + L-glutamate + ATP = (6S)-5,6,7,8-tetrahydrofolyl-(gamma-L-Glu)(n+1) + ADP + phosphate + H(+)</text>
        <dbReference type="Rhea" id="RHEA:10580"/>
        <dbReference type="Rhea" id="RHEA-COMP:14738"/>
        <dbReference type="Rhea" id="RHEA-COMP:14740"/>
        <dbReference type="ChEBI" id="CHEBI:15378"/>
        <dbReference type="ChEBI" id="CHEBI:29985"/>
        <dbReference type="ChEBI" id="CHEBI:30616"/>
        <dbReference type="ChEBI" id="CHEBI:43474"/>
        <dbReference type="ChEBI" id="CHEBI:141005"/>
        <dbReference type="ChEBI" id="CHEBI:456216"/>
        <dbReference type="EC" id="6.3.2.17"/>
    </reaction>
</comment>
<name>A0A7C2XPG5_9BACT</name>
<dbReference type="GO" id="GO:0005524">
    <property type="term" value="F:ATP binding"/>
    <property type="evidence" value="ECO:0007669"/>
    <property type="project" value="UniProtKB-KW"/>
</dbReference>
<evidence type="ECO:0000256" key="7">
    <source>
        <dbReference type="ARBA" id="ARBA00013025"/>
    </source>
</evidence>
<comment type="pathway">
    <text evidence="4">Cofactor biosynthesis; tetrahydrofolylpolyglutamate biosynthesis.</text>
</comment>
<evidence type="ECO:0000256" key="16">
    <source>
        <dbReference type="ARBA" id="ARBA00030592"/>
    </source>
</evidence>
<dbReference type="AlphaFoldDB" id="A0A7C2XPG5"/>
<dbReference type="GO" id="GO:0008841">
    <property type="term" value="F:dihydrofolate synthase activity"/>
    <property type="evidence" value="ECO:0007669"/>
    <property type="project" value="UniProtKB-EC"/>
</dbReference>
<reference evidence="25" key="1">
    <citation type="journal article" date="2020" name="mSystems">
        <title>Genome- and Community-Level Interaction Insights into Carbon Utilization and Element Cycling Functions of Hydrothermarchaeota in Hydrothermal Sediment.</title>
        <authorList>
            <person name="Zhou Z."/>
            <person name="Liu Y."/>
            <person name="Xu W."/>
            <person name="Pan J."/>
            <person name="Luo Z.H."/>
            <person name="Li M."/>
        </authorList>
    </citation>
    <scope>NUCLEOTIDE SEQUENCE [LARGE SCALE GENOMIC DNA]</scope>
    <source>
        <strain evidence="25">SpSt-1224</strain>
    </source>
</reference>
<dbReference type="SUPFAM" id="SSF53623">
    <property type="entry name" value="MurD-like peptide ligases, catalytic domain"/>
    <property type="match status" value="1"/>
</dbReference>
<keyword evidence="11 22" id="KW-0547">Nucleotide-binding</keyword>
<evidence type="ECO:0000256" key="9">
    <source>
        <dbReference type="ARBA" id="ARBA00022598"/>
    </source>
</evidence>
<evidence type="ECO:0000256" key="11">
    <source>
        <dbReference type="ARBA" id="ARBA00022741"/>
    </source>
</evidence>
<dbReference type="EMBL" id="DSDS01000112">
    <property type="protein sequence ID" value="HET98033.1"/>
    <property type="molecule type" value="Genomic_DNA"/>
</dbReference>
<evidence type="ECO:0000256" key="20">
    <source>
        <dbReference type="ARBA" id="ARBA00049035"/>
    </source>
</evidence>
<comment type="cofactor">
    <cofactor evidence="1">
        <name>Mg(2+)</name>
        <dbReference type="ChEBI" id="CHEBI:18420"/>
    </cofactor>
</comment>
<evidence type="ECO:0000256" key="13">
    <source>
        <dbReference type="ARBA" id="ARBA00022842"/>
    </source>
</evidence>
<evidence type="ECO:0000256" key="10">
    <source>
        <dbReference type="ARBA" id="ARBA00022723"/>
    </source>
</evidence>
<evidence type="ECO:0000256" key="18">
    <source>
        <dbReference type="ARBA" id="ARBA00047493"/>
    </source>
</evidence>
<evidence type="ECO:0000256" key="12">
    <source>
        <dbReference type="ARBA" id="ARBA00022840"/>
    </source>
</evidence>
<dbReference type="PROSITE" id="PS01012">
    <property type="entry name" value="FOLYLPOLYGLU_SYNT_2"/>
    <property type="match status" value="1"/>
</dbReference>
<evidence type="ECO:0000256" key="17">
    <source>
        <dbReference type="ARBA" id="ARBA00032510"/>
    </source>
</evidence>
<keyword evidence="9 22" id="KW-0436">Ligase</keyword>
<dbReference type="InterPro" id="IPR036615">
    <property type="entry name" value="Mur_ligase_C_dom_sf"/>
</dbReference>
<keyword evidence="14" id="KW-0289">Folate biosynthesis</keyword>
<dbReference type="PANTHER" id="PTHR11136:SF0">
    <property type="entry name" value="DIHYDROFOLATE SYNTHETASE-RELATED"/>
    <property type="match status" value="1"/>
</dbReference>
<dbReference type="EC" id="6.3.2.12" evidence="6"/>
<dbReference type="Gene3D" id="3.40.1190.10">
    <property type="entry name" value="Mur-like, catalytic domain"/>
    <property type="match status" value="1"/>
</dbReference>
<feature type="domain" description="Mur ligase central" evidence="24">
    <location>
        <begin position="44"/>
        <end position="184"/>
    </location>
</feature>
<accession>A0A7C2XPG5</accession>
<evidence type="ECO:0000256" key="8">
    <source>
        <dbReference type="ARBA" id="ARBA00019357"/>
    </source>
</evidence>
<comment type="pathway">
    <text evidence="3">Cofactor biosynthesis; tetrahydrofolate biosynthesis; 7,8-dihydrofolate from 2-amino-4-hydroxy-6-hydroxymethyl-7,8-dihydropteridine diphosphate and 4-aminobenzoate: step 2/2.</text>
</comment>
<dbReference type="Pfam" id="PF08245">
    <property type="entry name" value="Mur_ligase_M"/>
    <property type="match status" value="1"/>
</dbReference>
<dbReference type="SUPFAM" id="SSF53244">
    <property type="entry name" value="MurD-like peptide ligases, peptide-binding domain"/>
    <property type="match status" value="1"/>
</dbReference>
<keyword evidence="10" id="KW-0479">Metal-binding</keyword>
<dbReference type="PANTHER" id="PTHR11136">
    <property type="entry name" value="FOLYLPOLYGLUTAMATE SYNTHASE-RELATED"/>
    <property type="match status" value="1"/>
</dbReference>
<evidence type="ECO:0000256" key="21">
    <source>
        <dbReference type="ARBA" id="ARBA00049161"/>
    </source>
</evidence>
<feature type="domain" description="Mur ligase C-terminal" evidence="23">
    <location>
        <begin position="290"/>
        <end position="416"/>
    </location>
</feature>
<evidence type="ECO:0000256" key="6">
    <source>
        <dbReference type="ARBA" id="ARBA00013023"/>
    </source>
</evidence>
<comment type="caution">
    <text evidence="25">The sequence shown here is derived from an EMBL/GenBank/DDBJ whole genome shotgun (WGS) entry which is preliminary data.</text>
</comment>
<evidence type="ECO:0000256" key="4">
    <source>
        <dbReference type="ARBA" id="ARBA00005150"/>
    </source>
</evidence>
<dbReference type="EC" id="6.3.2.17" evidence="7"/>
<dbReference type="Gene3D" id="3.90.190.20">
    <property type="entry name" value="Mur ligase, C-terminal domain"/>
    <property type="match status" value="1"/>
</dbReference>
<dbReference type="InterPro" id="IPR001645">
    <property type="entry name" value="Folylpolyglutamate_synth"/>
</dbReference>
<dbReference type="GO" id="GO:0046656">
    <property type="term" value="P:folic acid biosynthetic process"/>
    <property type="evidence" value="ECO:0007669"/>
    <property type="project" value="UniProtKB-KW"/>
</dbReference>
<keyword evidence="12 22" id="KW-0067">ATP-binding</keyword>
<evidence type="ECO:0000256" key="2">
    <source>
        <dbReference type="ARBA" id="ARBA00002714"/>
    </source>
</evidence>
<comment type="function">
    <text evidence="2">Functions in two distinct reactions of the de novo folate biosynthetic pathway. Catalyzes the addition of a glutamate residue to dihydropteroate (7,8-dihydropteroate or H2Pte) to form dihydrofolate (7,8-dihydrofolate monoglutamate or H2Pte-Glu). Also catalyzes successive additions of L-glutamate to tetrahydrofolate or 10-formyltetrahydrofolate or 5,10-methylenetetrahydrofolate, leading to folylpolyglutamate derivatives.</text>
</comment>
<dbReference type="PIRSF" id="PIRSF001563">
    <property type="entry name" value="Folylpolyglu_synth"/>
    <property type="match status" value="1"/>
</dbReference>
<evidence type="ECO:0000313" key="25">
    <source>
        <dbReference type="EMBL" id="HET98033.1"/>
    </source>
</evidence>
<dbReference type="GO" id="GO:0046654">
    <property type="term" value="P:tetrahydrofolate biosynthetic process"/>
    <property type="evidence" value="ECO:0007669"/>
    <property type="project" value="UniProtKB-UniPathway"/>
</dbReference>
<dbReference type="NCBIfam" id="TIGR01499">
    <property type="entry name" value="folC"/>
    <property type="match status" value="1"/>
</dbReference>
<dbReference type="Proteomes" id="UP000885986">
    <property type="component" value="Unassembled WGS sequence"/>
</dbReference>
<evidence type="ECO:0000256" key="1">
    <source>
        <dbReference type="ARBA" id="ARBA00001946"/>
    </source>
</evidence>
<sequence length="437" mass="46829">MDYHHAWRYLDSLQFFKIKLGLDSMERFLERLGNPHHGIRFVHVAGTNGKGSTASALMAMLEQAGYRVGLYTSPHLSCVRERFRIGAGYISEEQFARHAAAIHGVLNGEQITYFEFTTALALLWFAAERVDLAIMEVGMGGRLDATNVIIPLVGVITNVSMDHQAYLGSTLAEVAAEKAGIIKPGVPLVTGVGADDSRRVVEEHCRRLAAPLYLLGRDFSWSPSSPPSADESWDYTGIGSGYGGLPSALRGAHQRDNLSLALAALELLADSLPVGEGAIRAGLAGVVWPGRLELLQLPRPEEGSWRVLLDGAHNPAGVASLVAALGRDFRYHRLILVWASMADKDMAATLDLIAPLADIFILTRPESERSATPEALRALLPEAAGASALTAATVAEALALARQRCEPDDLVVVAGSLYLVGAARVLLAGELVESDGR</sequence>
<organism evidence="25">
    <name type="scientific">Desulfurivibrio alkaliphilus</name>
    <dbReference type="NCBI Taxonomy" id="427923"/>
    <lineage>
        <taxon>Bacteria</taxon>
        <taxon>Pseudomonadati</taxon>
        <taxon>Thermodesulfobacteriota</taxon>
        <taxon>Desulfobulbia</taxon>
        <taxon>Desulfobulbales</taxon>
        <taxon>Desulfobulbaceae</taxon>
        <taxon>Desulfurivibrio</taxon>
    </lineage>
</organism>